<accession>A0A9P4R5Y1</accession>
<dbReference type="EMBL" id="ML996119">
    <property type="protein sequence ID" value="KAF2737061.1"/>
    <property type="molecule type" value="Genomic_DNA"/>
</dbReference>
<keyword evidence="3" id="KW-1185">Reference proteome</keyword>
<dbReference type="Proteomes" id="UP000799444">
    <property type="component" value="Unassembled WGS sequence"/>
</dbReference>
<organism evidence="2 3">
    <name type="scientific">Polyplosphaeria fusca</name>
    <dbReference type="NCBI Taxonomy" id="682080"/>
    <lineage>
        <taxon>Eukaryota</taxon>
        <taxon>Fungi</taxon>
        <taxon>Dikarya</taxon>
        <taxon>Ascomycota</taxon>
        <taxon>Pezizomycotina</taxon>
        <taxon>Dothideomycetes</taxon>
        <taxon>Pleosporomycetidae</taxon>
        <taxon>Pleosporales</taxon>
        <taxon>Tetraplosphaeriaceae</taxon>
        <taxon>Polyplosphaeria</taxon>
    </lineage>
</organism>
<feature type="compositionally biased region" description="Basic and acidic residues" evidence="1">
    <location>
        <begin position="194"/>
        <end position="214"/>
    </location>
</feature>
<name>A0A9P4R5Y1_9PLEO</name>
<dbReference type="AlphaFoldDB" id="A0A9P4R5Y1"/>
<evidence type="ECO:0000313" key="3">
    <source>
        <dbReference type="Proteomes" id="UP000799444"/>
    </source>
</evidence>
<feature type="region of interest" description="Disordered" evidence="1">
    <location>
        <begin position="192"/>
        <end position="222"/>
    </location>
</feature>
<evidence type="ECO:0000256" key="1">
    <source>
        <dbReference type="SAM" id="MobiDB-lite"/>
    </source>
</evidence>
<proteinExistence type="predicted"/>
<reference evidence="2" key="1">
    <citation type="journal article" date="2020" name="Stud. Mycol.">
        <title>101 Dothideomycetes genomes: a test case for predicting lifestyles and emergence of pathogens.</title>
        <authorList>
            <person name="Haridas S."/>
            <person name="Albert R."/>
            <person name="Binder M."/>
            <person name="Bloem J."/>
            <person name="Labutti K."/>
            <person name="Salamov A."/>
            <person name="Andreopoulos B."/>
            <person name="Baker S."/>
            <person name="Barry K."/>
            <person name="Bills G."/>
            <person name="Bluhm B."/>
            <person name="Cannon C."/>
            <person name="Castanera R."/>
            <person name="Culley D."/>
            <person name="Daum C."/>
            <person name="Ezra D."/>
            <person name="Gonzalez J."/>
            <person name="Henrissat B."/>
            <person name="Kuo A."/>
            <person name="Liang C."/>
            <person name="Lipzen A."/>
            <person name="Lutzoni F."/>
            <person name="Magnuson J."/>
            <person name="Mondo S."/>
            <person name="Nolan M."/>
            <person name="Ohm R."/>
            <person name="Pangilinan J."/>
            <person name="Park H.-J."/>
            <person name="Ramirez L."/>
            <person name="Alfaro M."/>
            <person name="Sun H."/>
            <person name="Tritt A."/>
            <person name="Yoshinaga Y."/>
            <person name="Zwiers L.-H."/>
            <person name="Turgeon B."/>
            <person name="Goodwin S."/>
            <person name="Spatafora J."/>
            <person name="Crous P."/>
            <person name="Grigoriev I."/>
        </authorList>
    </citation>
    <scope>NUCLEOTIDE SEQUENCE</scope>
    <source>
        <strain evidence="2">CBS 125425</strain>
    </source>
</reference>
<gene>
    <name evidence="2" type="ORF">EJ04DRAFT_135442</name>
</gene>
<sequence>MSFLAPPGFNPSYGGHAMTTSVRATYFRLPGPFAGADYPPGLRCSGPEFVVPANASVPSSIPSIVVTDVDALALARAPAAAPPTKRRLIIPPEERPSKRHFIISEHVEHKALRLSALLNTFNPPSDERNIIPANMLVLFKQHPLPYGKWSILNKIADVGLDFDVDTALGILEGVSTEHIKKSFYISRRKRDFKMKKAEKSKAKQGETKEDDSKYVPEWMLRP</sequence>
<protein>
    <submittedName>
        <fullName evidence="2">Uncharacterized protein</fullName>
    </submittedName>
</protein>
<comment type="caution">
    <text evidence="2">The sequence shown here is derived from an EMBL/GenBank/DDBJ whole genome shotgun (WGS) entry which is preliminary data.</text>
</comment>
<evidence type="ECO:0000313" key="2">
    <source>
        <dbReference type="EMBL" id="KAF2737061.1"/>
    </source>
</evidence>